<evidence type="ECO:0008006" key="12">
    <source>
        <dbReference type="Google" id="ProtNLM"/>
    </source>
</evidence>
<feature type="region of interest" description="Disordered" evidence="6">
    <location>
        <begin position="127"/>
        <end position="242"/>
    </location>
</feature>
<feature type="transmembrane region" description="Helical" evidence="7">
    <location>
        <begin position="331"/>
        <end position="352"/>
    </location>
</feature>
<name>A0A9Q1CUX7_CONCO</name>
<dbReference type="SMART" id="SM01261">
    <property type="entry name" value="Thymopoietin"/>
    <property type="match status" value="1"/>
</dbReference>
<dbReference type="CDD" id="cd12940">
    <property type="entry name" value="LEM_LAP2_LEMD1"/>
    <property type="match status" value="1"/>
</dbReference>
<evidence type="ECO:0000256" key="3">
    <source>
        <dbReference type="ARBA" id="ARBA00022553"/>
    </source>
</evidence>
<dbReference type="InterPro" id="IPR051656">
    <property type="entry name" value="LEM_domain"/>
</dbReference>
<keyword evidence="7" id="KW-0812">Transmembrane</keyword>
<feature type="compositionally biased region" description="Polar residues" evidence="6">
    <location>
        <begin position="156"/>
        <end position="165"/>
    </location>
</feature>
<dbReference type="InterPro" id="IPR011015">
    <property type="entry name" value="LEM/LEM-like_dom_sf"/>
</dbReference>
<evidence type="ECO:0000256" key="5">
    <source>
        <dbReference type="ARBA" id="ARBA00023125"/>
    </source>
</evidence>
<evidence type="ECO:0000313" key="10">
    <source>
        <dbReference type="EMBL" id="KAJ8249594.1"/>
    </source>
</evidence>
<dbReference type="Gene3D" id="1.10.720.40">
    <property type="match status" value="2"/>
</dbReference>
<proteinExistence type="inferred from homology"/>
<accession>A0A9Q1CUX7</accession>
<organism evidence="10 11">
    <name type="scientific">Conger conger</name>
    <name type="common">Conger eel</name>
    <name type="synonym">Muraena conger</name>
    <dbReference type="NCBI Taxonomy" id="82655"/>
    <lineage>
        <taxon>Eukaryota</taxon>
        <taxon>Metazoa</taxon>
        <taxon>Chordata</taxon>
        <taxon>Craniata</taxon>
        <taxon>Vertebrata</taxon>
        <taxon>Euteleostomi</taxon>
        <taxon>Actinopterygii</taxon>
        <taxon>Neopterygii</taxon>
        <taxon>Teleostei</taxon>
        <taxon>Anguilliformes</taxon>
        <taxon>Congridae</taxon>
        <taxon>Conger</taxon>
    </lineage>
</organism>
<evidence type="ECO:0000313" key="11">
    <source>
        <dbReference type="Proteomes" id="UP001152803"/>
    </source>
</evidence>
<dbReference type="PROSITE" id="PS50954">
    <property type="entry name" value="LEM"/>
    <property type="match status" value="1"/>
</dbReference>
<keyword evidence="2" id="KW-0488">Methylation</keyword>
<dbReference type="AlphaFoldDB" id="A0A9Q1CUX7"/>
<feature type="domain" description="LEM-like" evidence="9">
    <location>
        <begin position="5"/>
        <end position="48"/>
    </location>
</feature>
<dbReference type="CDD" id="cd12935">
    <property type="entry name" value="LEM_like"/>
    <property type="match status" value="1"/>
</dbReference>
<evidence type="ECO:0000256" key="1">
    <source>
        <dbReference type="ARBA" id="ARBA00007744"/>
    </source>
</evidence>
<protein>
    <recommendedName>
        <fullName evidence="12">Thymopoietin</fullName>
    </recommendedName>
</protein>
<evidence type="ECO:0000256" key="2">
    <source>
        <dbReference type="ARBA" id="ARBA00022481"/>
    </source>
</evidence>
<dbReference type="PANTHER" id="PTHR12019">
    <property type="entry name" value="LAMINA-ASSOCIATED POLYPEPTIDE THYMOPOIETIN"/>
    <property type="match status" value="1"/>
</dbReference>
<feature type="compositionally biased region" description="Polar residues" evidence="6">
    <location>
        <begin position="205"/>
        <end position="223"/>
    </location>
</feature>
<keyword evidence="7" id="KW-0472">Membrane</keyword>
<evidence type="ECO:0000256" key="7">
    <source>
        <dbReference type="SAM" id="Phobius"/>
    </source>
</evidence>
<feature type="compositionally biased region" description="Pro residues" evidence="6">
    <location>
        <begin position="137"/>
        <end position="149"/>
    </location>
</feature>
<dbReference type="InterPro" id="IPR003887">
    <property type="entry name" value="LEM_dom"/>
</dbReference>
<dbReference type="SMART" id="SM00540">
    <property type="entry name" value="LEM"/>
    <property type="match status" value="1"/>
</dbReference>
<dbReference type="PROSITE" id="PS50955">
    <property type="entry name" value="LEM_LIKE"/>
    <property type="match status" value="1"/>
</dbReference>
<dbReference type="OrthoDB" id="10072362at2759"/>
<dbReference type="PANTHER" id="PTHR12019:SF21">
    <property type="entry name" value="THYMOPOIETIN A"/>
    <property type="match status" value="1"/>
</dbReference>
<dbReference type="Proteomes" id="UP001152803">
    <property type="component" value="Unassembled WGS sequence"/>
</dbReference>
<comment type="caution">
    <text evidence="10">The sequence shown here is derived from an EMBL/GenBank/DDBJ whole genome shotgun (WGS) entry which is preliminary data.</text>
</comment>
<reference evidence="10" key="1">
    <citation type="journal article" date="2023" name="Science">
        <title>Genome structures resolve the early diversification of teleost fishes.</title>
        <authorList>
            <person name="Parey E."/>
            <person name="Louis A."/>
            <person name="Montfort J."/>
            <person name="Bouchez O."/>
            <person name="Roques C."/>
            <person name="Iampietro C."/>
            <person name="Lluch J."/>
            <person name="Castinel A."/>
            <person name="Donnadieu C."/>
            <person name="Desvignes T."/>
            <person name="Floi Bucao C."/>
            <person name="Jouanno E."/>
            <person name="Wen M."/>
            <person name="Mejri S."/>
            <person name="Dirks R."/>
            <person name="Jansen H."/>
            <person name="Henkel C."/>
            <person name="Chen W.J."/>
            <person name="Zahm M."/>
            <person name="Cabau C."/>
            <person name="Klopp C."/>
            <person name="Thompson A.W."/>
            <person name="Robinson-Rechavi M."/>
            <person name="Braasch I."/>
            <person name="Lecointre G."/>
            <person name="Bobe J."/>
            <person name="Postlethwait J.H."/>
            <person name="Berthelot C."/>
            <person name="Roest Crollius H."/>
            <person name="Guiguen Y."/>
        </authorList>
    </citation>
    <scope>NUCLEOTIDE SEQUENCE</scope>
    <source>
        <strain evidence="10">Concon-B</strain>
    </source>
</reference>
<dbReference type="SUPFAM" id="SSF63451">
    <property type="entry name" value="LEM domain"/>
    <property type="match status" value="2"/>
</dbReference>
<dbReference type="FunFam" id="1.10.720.40:FF:000001">
    <property type="entry name" value="LEM domain containing 2, isoform CRA_a"/>
    <property type="match status" value="2"/>
</dbReference>
<dbReference type="EMBL" id="JAFJMO010000019">
    <property type="protein sequence ID" value="KAJ8249594.1"/>
    <property type="molecule type" value="Genomic_DNA"/>
</dbReference>
<keyword evidence="3" id="KW-0597">Phosphoprotein</keyword>
<feature type="region of interest" description="Disordered" evidence="6">
    <location>
        <begin position="51"/>
        <end position="100"/>
    </location>
</feature>
<keyword evidence="4" id="KW-0007">Acetylation</keyword>
<evidence type="ECO:0000259" key="8">
    <source>
        <dbReference type="PROSITE" id="PS50954"/>
    </source>
</evidence>
<keyword evidence="11" id="KW-1185">Reference proteome</keyword>
<comment type="similarity">
    <text evidence="1">Belongs to the LEM family.</text>
</comment>
<evidence type="ECO:0000259" key="9">
    <source>
        <dbReference type="PROSITE" id="PS50955"/>
    </source>
</evidence>
<dbReference type="InterPro" id="IPR013146">
    <property type="entry name" value="LEM-like_dom"/>
</dbReference>
<keyword evidence="7" id="KW-1133">Transmembrane helix</keyword>
<sequence length="366" mass="39928">MSGFLEDPSVLTKEKLKTELLANNVPLPSGDQRKDVYVQLYLKTLTLQNQEKPQVTDTFSSDEDLPPPVVTNASRSGRKATRKTDKPQAEDVSITDLPDQSLKEQLDKYGVNAGPVVASTRKLYETKLQKLLEQGPPTLPHPTPPPHAPEAPTKVNPHNGSADSDQYSDREEEEGGVLGTPPDPGAETEPLLLANRSGGSRGKSPVQSKASKTPVQSKTGLSQDHSRVEERGTAGDETPRMNGENILKELLSNEPSPLTGISATCRRPIRGAAGRPVKESDFWLSESFLQHSKLSEVSGYYSESHTALPGAGHLCYSPPGGRRLELRFLPVWLQLLLLSAVAGFLLFIYQAMETNQLNPFSQPLRP</sequence>
<dbReference type="GO" id="GO:0003677">
    <property type="term" value="F:DNA binding"/>
    <property type="evidence" value="ECO:0007669"/>
    <property type="project" value="UniProtKB-KW"/>
</dbReference>
<feature type="domain" description="LEM" evidence="8">
    <location>
        <begin position="91"/>
        <end position="135"/>
    </location>
</feature>
<keyword evidence="5" id="KW-0238">DNA-binding</keyword>
<gene>
    <name evidence="10" type="ORF">COCON_G00228100</name>
</gene>
<evidence type="ECO:0000256" key="6">
    <source>
        <dbReference type="SAM" id="MobiDB-lite"/>
    </source>
</evidence>
<feature type="compositionally biased region" description="Basic and acidic residues" evidence="6">
    <location>
        <begin position="224"/>
        <end position="239"/>
    </location>
</feature>
<evidence type="ECO:0000256" key="4">
    <source>
        <dbReference type="ARBA" id="ARBA00022990"/>
    </source>
</evidence>
<dbReference type="GO" id="GO:0005635">
    <property type="term" value="C:nuclear envelope"/>
    <property type="evidence" value="ECO:0007669"/>
    <property type="project" value="UniProtKB-ARBA"/>
</dbReference>
<dbReference type="Pfam" id="PF03020">
    <property type="entry name" value="LEM"/>
    <property type="match status" value="1"/>
</dbReference>
<dbReference type="Pfam" id="PF08198">
    <property type="entry name" value="Thymopoietin"/>
    <property type="match status" value="1"/>
</dbReference>